<dbReference type="EMBL" id="CP092863">
    <property type="protein sequence ID" value="UYV60683.1"/>
    <property type="molecule type" value="Genomic_DNA"/>
</dbReference>
<evidence type="ECO:0000313" key="1">
    <source>
        <dbReference type="EMBL" id="UYV60683.1"/>
    </source>
</evidence>
<organism evidence="1 2">
    <name type="scientific">Cordylochernes scorpioides</name>
    <dbReference type="NCBI Taxonomy" id="51811"/>
    <lineage>
        <taxon>Eukaryota</taxon>
        <taxon>Metazoa</taxon>
        <taxon>Ecdysozoa</taxon>
        <taxon>Arthropoda</taxon>
        <taxon>Chelicerata</taxon>
        <taxon>Arachnida</taxon>
        <taxon>Pseudoscorpiones</taxon>
        <taxon>Cheliferoidea</taxon>
        <taxon>Chernetidae</taxon>
        <taxon>Cordylochernes</taxon>
    </lineage>
</organism>
<proteinExistence type="predicted"/>
<name>A0ABY6JX60_9ARAC</name>
<protein>
    <submittedName>
        <fullName evidence="1">GPRNNB1</fullName>
    </submittedName>
</protein>
<gene>
    <name evidence="1" type="ORF">LAZ67_1001884</name>
</gene>
<sequence>MGCSKGYRFIIRRTEQKEYNEWDGFKLPVRRILGAVDVTLVKRSAHTVHVQPGLHRFVDRSDVRLSWHRLAGSSTGPESTSHCKRCTGGVLLDHNPWRCSCSLLWLGAWQRRWLRETVRAHALPFDAALFVESQLDVPSQRPLSHWVPQRDGGIPGGKRRSTPSSLYATFRCQLQSTAARPHAHPPRLLQLHGERCKTSLSVDYWLVGDGPTVDDIVILWDICSPPYCYLPQALVLTGFWKTIQMSLDSSGLSGTVHDNHTSASK</sequence>
<keyword evidence="2" id="KW-1185">Reference proteome</keyword>
<evidence type="ECO:0000313" key="2">
    <source>
        <dbReference type="Proteomes" id="UP001235939"/>
    </source>
</evidence>
<reference evidence="1 2" key="1">
    <citation type="submission" date="2022-01" db="EMBL/GenBank/DDBJ databases">
        <title>A chromosomal length assembly of Cordylochernes scorpioides.</title>
        <authorList>
            <person name="Zeh D."/>
            <person name="Zeh J."/>
        </authorList>
    </citation>
    <scope>NUCLEOTIDE SEQUENCE [LARGE SCALE GENOMIC DNA]</scope>
    <source>
        <strain evidence="1">IN4F17</strain>
        <tissue evidence="1">Whole Body</tissue>
    </source>
</reference>
<accession>A0ABY6JX60</accession>
<dbReference type="Proteomes" id="UP001235939">
    <property type="component" value="Chromosome 01"/>
</dbReference>